<dbReference type="InterPro" id="IPR029058">
    <property type="entry name" value="AB_hydrolase_fold"/>
</dbReference>
<comment type="similarity">
    <text evidence="2">Belongs to the AB hydrolase superfamily. Epoxide hydrolase family.</text>
</comment>
<protein>
    <submittedName>
        <fullName evidence="4">Alpha/Beta hydrolase protein</fullName>
    </submittedName>
</protein>
<dbReference type="SUPFAM" id="SSF53474">
    <property type="entry name" value="alpha/beta-Hydrolases"/>
    <property type="match status" value="1"/>
</dbReference>
<dbReference type="Pfam" id="PF00561">
    <property type="entry name" value="Abhydrolase_1"/>
    <property type="match status" value="1"/>
</dbReference>
<proteinExistence type="inferred from homology"/>
<evidence type="ECO:0000313" key="5">
    <source>
        <dbReference type="Proteomes" id="UP000770015"/>
    </source>
</evidence>
<evidence type="ECO:0000256" key="2">
    <source>
        <dbReference type="ARBA" id="ARBA00038334"/>
    </source>
</evidence>
<reference evidence="4" key="1">
    <citation type="journal article" date="2021" name="Nat. Commun.">
        <title>Genetic determinants of endophytism in the Arabidopsis root mycobiome.</title>
        <authorList>
            <person name="Mesny F."/>
            <person name="Miyauchi S."/>
            <person name="Thiergart T."/>
            <person name="Pickel B."/>
            <person name="Atanasova L."/>
            <person name="Karlsson M."/>
            <person name="Huettel B."/>
            <person name="Barry K.W."/>
            <person name="Haridas S."/>
            <person name="Chen C."/>
            <person name="Bauer D."/>
            <person name="Andreopoulos W."/>
            <person name="Pangilinan J."/>
            <person name="LaButti K."/>
            <person name="Riley R."/>
            <person name="Lipzen A."/>
            <person name="Clum A."/>
            <person name="Drula E."/>
            <person name="Henrissat B."/>
            <person name="Kohler A."/>
            <person name="Grigoriev I.V."/>
            <person name="Martin F.M."/>
            <person name="Hacquard S."/>
        </authorList>
    </citation>
    <scope>NUCLEOTIDE SEQUENCE</scope>
    <source>
        <strain evidence="4">MPI-SDFR-AT-0117</strain>
    </source>
</reference>
<dbReference type="AlphaFoldDB" id="A0A9P9AFL1"/>
<dbReference type="GO" id="GO:0016787">
    <property type="term" value="F:hydrolase activity"/>
    <property type="evidence" value="ECO:0007669"/>
    <property type="project" value="UniProtKB-KW"/>
</dbReference>
<evidence type="ECO:0000313" key="4">
    <source>
        <dbReference type="EMBL" id="KAH6693775.1"/>
    </source>
</evidence>
<dbReference type="InterPro" id="IPR000073">
    <property type="entry name" value="AB_hydrolase_1"/>
</dbReference>
<dbReference type="InterPro" id="IPR000639">
    <property type="entry name" value="Epox_hydrolase-like"/>
</dbReference>
<dbReference type="OrthoDB" id="408373at2759"/>
<dbReference type="PRINTS" id="PR00111">
    <property type="entry name" value="ABHYDROLASE"/>
</dbReference>
<feature type="domain" description="AB hydrolase-1" evidence="3">
    <location>
        <begin position="38"/>
        <end position="317"/>
    </location>
</feature>
<gene>
    <name evidence="4" type="ORF">F5X68DRAFT_273275</name>
</gene>
<organism evidence="4 5">
    <name type="scientific">Plectosphaerella plurivora</name>
    <dbReference type="NCBI Taxonomy" id="936078"/>
    <lineage>
        <taxon>Eukaryota</taxon>
        <taxon>Fungi</taxon>
        <taxon>Dikarya</taxon>
        <taxon>Ascomycota</taxon>
        <taxon>Pezizomycotina</taxon>
        <taxon>Sordariomycetes</taxon>
        <taxon>Hypocreomycetidae</taxon>
        <taxon>Glomerellales</taxon>
        <taxon>Plectosphaerellaceae</taxon>
        <taxon>Plectosphaerella</taxon>
    </lineage>
</organism>
<evidence type="ECO:0000256" key="1">
    <source>
        <dbReference type="ARBA" id="ARBA00022801"/>
    </source>
</evidence>
<sequence>MGVASITEFGFRYRTANVNGVKYRYIRSEPESGKAVGTVFLVHGWPDMALGWRNQIPYLNSMGLRVIAMDMMGYGGTDAPEEPSFYTLKRAGDDIAGLAKHLGLSRIVLGGHDWGGAVVYRTALYHPDLIAAFFVLSTPFSPPALKFVDMPDAIPTLNYQRQFRTDAIQNYIGPGDAQNATRIRQVLNTIYSARLPNGLSAFNASGAGFDFDALDGVTTDSPLLSSEEMDFYVENYMNRPFNRTLNWYRTGEMNFADEREFVAGDVAFTDKFHQPALYIGGEKDTALPPILSTGMETYFDSLSRGLADGDHWIMWGKAEAVNGFIGNWLNASVLGNATFGLNLTTTIGC</sequence>
<comment type="caution">
    <text evidence="4">The sequence shown here is derived from an EMBL/GenBank/DDBJ whole genome shotgun (WGS) entry which is preliminary data.</text>
</comment>
<dbReference type="EMBL" id="JAGSXJ010000003">
    <property type="protein sequence ID" value="KAH6693775.1"/>
    <property type="molecule type" value="Genomic_DNA"/>
</dbReference>
<accession>A0A9P9AFL1</accession>
<keyword evidence="5" id="KW-1185">Reference proteome</keyword>
<dbReference type="Gene3D" id="3.40.50.1820">
    <property type="entry name" value="alpha/beta hydrolase"/>
    <property type="match status" value="1"/>
</dbReference>
<name>A0A9P9AFL1_9PEZI</name>
<evidence type="ECO:0000259" key="3">
    <source>
        <dbReference type="Pfam" id="PF00561"/>
    </source>
</evidence>
<dbReference type="PRINTS" id="PR00412">
    <property type="entry name" value="EPOXHYDRLASE"/>
</dbReference>
<keyword evidence="1 4" id="KW-0378">Hydrolase</keyword>
<dbReference type="PANTHER" id="PTHR43329">
    <property type="entry name" value="EPOXIDE HYDROLASE"/>
    <property type="match status" value="1"/>
</dbReference>
<dbReference type="Proteomes" id="UP000770015">
    <property type="component" value="Unassembled WGS sequence"/>
</dbReference>